<protein>
    <submittedName>
        <fullName evidence="2">Uncharacterized protein</fullName>
    </submittedName>
</protein>
<name>A0AAV5LLD8_9ROSI</name>
<evidence type="ECO:0000313" key="3">
    <source>
        <dbReference type="Proteomes" id="UP001054252"/>
    </source>
</evidence>
<dbReference type="GO" id="GO:0006397">
    <property type="term" value="P:mRNA processing"/>
    <property type="evidence" value="ECO:0007669"/>
    <property type="project" value="InterPro"/>
</dbReference>
<dbReference type="PANTHER" id="PTHR36884">
    <property type="entry name" value="FIP1[III]-LIKE PROTEIN"/>
    <property type="match status" value="1"/>
</dbReference>
<organism evidence="2 3">
    <name type="scientific">Rubroshorea leprosula</name>
    <dbReference type="NCBI Taxonomy" id="152421"/>
    <lineage>
        <taxon>Eukaryota</taxon>
        <taxon>Viridiplantae</taxon>
        <taxon>Streptophyta</taxon>
        <taxon>Embryophyta</taxon>
        <taxon>Tracheophyta</taxon>
        <taxon>Spermatophyta</taxon>
        <taxon>Magnoliopsida</taxon>
        <taxon>eudicotyledons</taxon>
        <taxon>Gunneridae</taxon>
        <taxon>Pentapetalae</taxon>
        <taxon>rosids</taxon>
        <taxon>malvids</taxon>
        <taxon>Malvales</taxon>
        <taxon>Dipterocarpaceae</taxon>
        <taxon>Rubroshorea</taxon>
    </lineage>
</organism>
<reference evidence="2 3" key="1">
    <citation type="journal article" date="2021" name="Commun. Biol.">
        <title>The genome of Shorea leprosula (Dipterocarpaceae) highlights the ecological relevance of drought in aseasonal tropical rainforests.</title>
        <authorList>
            <person name="Ng K.K.S."/>
            <person name="Kobayashi M.J."/>
            <person name="Fawcett J.A."/>
            <person name="Hatakeyama M."/>
            <person name="Paape T."/>
            <person name="Ng C.H."/>
            <person name="Ang C.C."/>
            <person name="Tnah L.H."/>
            <person name="Lee C.T."/>
            <person name="Nishiyama T."/>
            <person name="Sese J."/>
            <person name="O'Brien M.J."/>
            <person name="Copetti D."/>
            <person name="Mohd Noor M.I."/>
            <person name="Ong R.C."/>
            <person name="Putra M."/>
            <person name="Sireger I.Z."/>
            <person name="Indrioko S."/>
            <person name="Kosugi Y."/>
            <person name="Izuno A."/>
            <person name="Isagi Y."/>
            <person name="Lee S.L."/>
            <person name="Shimizu K.K."/>
        </authorList>
    </citation>
    <scope>NUCLEOTIDE SEQUENCE [LARGE SCALE GENOMIC DNA]</scope>
    <source>
        <strain evidence="2">214</strain>
    </source>
</reference>
<feature type="compositionally biased region" description="Polar residues" evidence="1">
    <location>
        <begin position="12"/>
        <end position="21"/>
    </location>
</feature>
<keyword evidence="3" id="KW-1185">Reference proteome</keyword>
<sequence>MDMKFLKEKTTSNHLKNSQSGKLVKKDFPNIEGNRNNDKLLQKLLVEEHSEDFDIEEGQIIEQEGNNGDNVEKKLVSDIAIRICIVKKSRECIGNASSGNKDASEYDNQRILETMAKMEKRRERFKDPDSKKEEPENAPKVEVELVDDTSDAKLQRPARKRRWGS</sequence>
<dbReference type="InterPro" id="IPR044976">
    <property type="entry name" value="FIPS5/FIPS3-like"/>
</dbReference>
<evidence type="ECO:0000313" key="2">
    <source>
        <dbReference type="EMBL" id="GKV37935.1"/>
    </source>
</evidence>
<dbReference type="EMBL" id="BPVZ01000125">
    <property type="protein sequence ID" value="GKV37935.1"/>
    <property type="molecule type" value="Genomic_DNA"/>
</dbReference>
<feature type="region of interest" description="Disordered" evidence="1">
    <location>
        <begin position="94"/>
        <end position="165"/>
    </location>
</feature>
<dbReference type="AlphaFoldDB" id="A0AAV5LLD8"/>
<feature type="compositionally biased region" description="Basic residues" evidence="1">
    <location>
        <begin position="156"/>
        <end position="165"/>
    </location>
</feature>
<comment type="caution">
    <text evidence="2">The sequence shown here is derived from an EMBL/GenBank/DDBJ whole genome shotgun (WGS) entry which is preliminary data.</text>
</comment>
<gene>
    <name evidence="2" type="ORF">SLEP1_g45897</name>
</gene>
<proteinExistence type="predicted"/>
<feature type="region of interest" description="Disordered" evidence="1">
    <location>
        <begin position="1"/>
        <end position="21"/>
    </location>
</feature>
<evidence type="ECO:0000256" key="1">
    <source>
        <dbReference type="SAM" id="MobiDB-lite"/>
    </source>
</evidence>
<dbReference type="Proteomes" id="UP001054252">
    <property type="component" value="Unassembled WGS sequence"/>
</dbReference>
<feature type="compositionally biased region" description="Basic and acidic residues" evidence="1">
    <location>
        <begin position="102"/>
        <end position="143"/>
    </location>
</feature>
<dbReference type="PANTHER" id="PTHR36884:SF4">
    <property type="entry name" value="FIP1[III]-LIKE PROTEIN"/>
    <property type="match status" value="1"/>
</dbReference>
<accession>A0AAV5LLD8</accession>
<feature type="compositionally biased region" description="Basic and acidic residues" evidence="1">
    <location>
        <begin position="1"/>
        <end position="11"/>
    </location>
</feature>